<dbReference type="Gramene" id="TRITD3Bv1G022740.1">
    <property type="protein sequence ID" value="TRITD3Bv1G022740.1"/>
    <property type="gene ID" value="TRITD3Bv1G022740"/>
</dbReference>
<dbReference type="PANTHER" id="PTHR33207">
    <property type="entry name" value="F-BOX DOMAIN CONTAINING PROTEIN-RELATED"/>
    <property type="match status" value="1"/>
</dbReference>
<keyword evidence="2" id="KW-1185">Reference proteome</keyword>
<reference evidence="1 2" key="1">
    <citation type="submission" date="2017-09" db="EMBL/GenBank/DDBJ databases">
        <authorList>
            <consortium name="International Durum Wheat Genome Sequencing Consortium (IDWGSC)"/>
            <person name="Milanesi L."/>
        </authorList>
    </citation>
    <scope>NUCLEOTIDE SEQUENCE [LARGE SCALE GENOMIC DNA]</scope>
    <source>
        <strain evidence="2">cv. Svevo</strain>
    </source>
</reference>
<dbReference type="EMBL" id="LT934116">
    <property type="protein sequence ID" value="VAH72350.1"/>
    <property type="molecule type" value="Genomic_DNA"/>
</dbReference>
<evidence type="ECO:0000313" key="2">
    <source>
        <dbReference type="Proteomes" id="UP000324705"/>
    </source>
</evidence>
<dbReference type="Proteomes" id="UP000324705">
    <property type="component" value="Chromosome 3B"/>
</dbReference>
<protein>
    <submittedName>
        <fullName evidence="1">Uncharacterized protein</fullName>
    </submittedName>
</protein>
<accession>A0A9R1RXM6</accession>
<name>A0A9R1RXM6_TRITD</name>
<gene>
    <name evidence="1" type="ORF">TRITD_3Bv1G022740</name>
</gene>
<proteinExistence type="predicted"/>
<dbReference type="AlphaFoldDB" id="A0A9R1RXM6"/>
<sequence length="104" mass="12103">MKWLIFPWVETKALGLVPKDDKNSNPGKTKDVKLCIVHLTFEGVNDEMLFVWLWGKDSYGVERWVFDKSFPLRIIAEFIKCSMVIHCKVGILYVIDGFMYLSVD</sequence>
<organism evidence="1 2">
    <name type="scientific">Triticum turgidum subsp. durum</name>
    <name type="common">Durum wheat</name>
    <name type="synonym">Triticum durum</name>
    <dbReference type="NCBI Taxonomy" id="4567"/>
    <lineage>
        <taxon>Eukaryota</taxon>
        <taxon>Viridiplantae</taxon>
        <taxon>Streptophyta</taxon>
        <taxon>Embryophyta</taxon>
        <taxon>Tracheophyta</taxon>
        <taxon>Spermatophyta</taxon>
        <taxon>Magnoliopsida</taxon>
        <taxon>Liliopsida</taxon>
        <taxon>Poales</taxon>
        <taxon>Poaceae</taxon>
        <taxon>BOP clade</taxon>
        <taxon>Pooideae</taxon>
        <taxon>Triticodae</taxon>
        <taxon>Triticeae</taxon>
        <taxon>Triticinae</taxon>
        <taxon>Triticum</taxon>
    </lineage>
</organism>
<evidence type="ECO:0000313" key="1">
    <source>
        <dbReference type="EMBL" id="VAH72350.1"/>
    </source>
</evidence>